<evidence type="ECO:0000256" key="1">
    <source>
        <dbReference type="SAM" id="Phobius"/>
    </source>
</evidence>
<keyword evidence="1" id="KW-1133">Transmembrane helix</keyword>
<name>A0AAU8N7U7_9BACL</name>
<evidence type="ECO:0000313" key="2">
    <source>
        <dbReference type="EMBL" id="XCP93138.1"/>
    </source>
</evidence>
<keyword evidence="1" id="KW-0812">Transmembrane</keyword>
<keyword evidence="1" id="KW-0472">Membrane</keyword>
<dbReference type="EMBL" id="CP159992">
    <property type="protein sequence ID" value="XCP93138.1"/>
    <property type="molecule type" value="Genomic_DNA"/>
</dbReference>
<organism evidence="2">
    <name type="scientific">Paenibacillus sp. AN1007</name>
    <dbReference type="NCBI Taxonomy" id="3151385"/>
    <lineage>
        <taxon>Bacteria</taxon>
        <taxon>Bacillati</taxon>
        <taxon>Bacillota</taxon>
        <taxon>Bacilli</taxon>
        <taxon>Bacillales</taxon>
        <taxon>Paenibacillaceae</taxon>
        <taxon>Paenibacillus</taxon>
    </lineage>
</organism>
<protein>
    <recommendedName>
        <fullName evidence="3">DUF3899 domain-containing protein</fullName>
    </recommendedName>
</protein>
<feature type="transmembrane region" description="Helical" evidence="1">
    <location>
        <begin position="101"/>
        <end position="120"/>
    </location>
</feature>
<sequence length="127" mass="14805">MRGTRFIPYLSYIGFGLAALTIMVHFSFRWGIEQGWDMGILMLLSVFNAASLLFTLFWGVFGVLEFALIWKQNQRINFRARRGAIDAEEHARQIRNVKRSMIINISYLVILLCQLGYVILNWDEIDI</sequence>
<dbReference type="AlphaFoldDB" id="A0AAU8N7U7"/>
<reference evidence="2" key="1">
    <citation type="submission" date="2024-05" db="EMBL/GenBank/DDBJ databases">
        <title>Draft genome assemblies of 36 bacteria isolated from hibernating arctic ground squirrels.</title>
        <authorList>
            <person name="McKee H."/>
            <person name="Mullen L."/>
            <person name="Drown D.M."/>
            <person name="Duddleston K.N."/>
        </authorList>
    </citation>
    <scope>NUCLEOTIDE SEQUENCE</scope>
    <source>
        <strain evidence="2">AN1007</strain>
    </source>
</reference>
<feature type="transmembrane region" description="Helical" evidence="1">
    <location>
        <begin position="40"/>
        <end position="70"/>
    </location>
</feature>
<gene>
    <name evidence="2" type="ORF">ABXS70_18085</name>
</gene>
<feature type="transmembrane region" description="Helical" evidence="1">
    <location>
        <begin position="7"/>
        <end position="28"/>
    </location>
</feature>
<dbReference type="RefSeq" id="WP_366289656.1">
    <property type="nucleotide sequence ID" value="NZ_CP159992.1"/>
</dbReference>
<evidence type="ECO:0008006" key="3">
    <source>
        <dbReference type="Google" id="ProtNLM"/>
    </source>
</evidence>
<proteinExistence type="predicted"/>
<accession>A0AAU8N7U7</accession>